<evidence type="ECO:0000313" key="2">
    <source>
        <dbReference type="Proteomes" id="UP000789525"/>
    </source>
</evidence>
<dbReference type="Proteomes" id="UP000789525">
    <property type="component" value="Unassembled WGS sequence"/>
</dbReference>
<name>A0ACA9R6K4_9GLOM</name>
<keyword evidence="2" id="KW-1185">Reference proteome</keyword>
<comment type="caution">
    <text evidence="1">The sequence shown here is derived from an EMBL/GenBank/DDBJ whole genome shotgun (WGS) entry which is preliminary data.</text>
</comment>
<dbReference type="EMBL" id="CAJVPT010070427">
    <property type="protein sequence ID" value="CAG8779334.1"/>
    <property type="molecule type" value="Genomic_DNA"/>
</dbReference>
<sequence>GSLAGLLNVISPLMRKHTISILFLNGIFDRNKEDGSIYAQPSPRAHMIPQSVFSLDQAFHESSYRDFPDISNLRGKSASSPPEGIASKLKISDQHSRPE</sequence>
<accession>A0ACA9R6K4</accession>
<gene>
    <name evidence="1" type="ORF">ACOLOM_LOCUS14249</name>
</gene>
<proteinExistence type="predicted"/>
<reference evidence="1" key="1">
    <citation type="submission" date="2021-06" db="EMBL/GenBank/DDBJ databases">
        <authorList>
            <person name="Kallberg Y."/>
            <person name="Tangrot J."/>
            <person name="Rosling A."/>
        </authorList>
    </citation>
    <scope>NUCLEOTIDE SEQUENCE</scope>
    <source>
        <strain evidence="1">CL356</strain>
    </source>
</reference>
<organism evidence="1 2">
    <name type="scientific">Acaulospora colombiana</name>
    <dbReference type="NCBI Taxonomy" id="27376"/>
    <lineage>
        <taxon>Eukaryota</taxon>
        <taxon>Fungi</taxon>
        <taxon>Fungi incertae sedis</taxon>
        <taxon>Mucoromycota</taxon>
        <taxon>Glomeromycotina</taxon>
        <taxon>Glomeromycetes</taxon>
        <taxon>Diversisporales</taxon>
        <taxon>Acaulosporaceae</taxon>
        <taxon>Acaulospora</taxon>
    </lineage>
</organism>
<evidence type="ECO:0000313" key="1">
    <source>
        <dbReference type="EMBL" id="CAG8779334.1"/>
    </source>
</evidence>
<feature type="non-terminal residue" evidence="1">
    <location>
        <position position="1"/>
    </location>
</feature>
<protein>
    <submittedName>
        <fullName evidence="1">13058_t:CDS:1</fullName>
    </submittedName>
</protein>
<feature type="non-terminal residue" evidence="1">
    <location>
        <position position="99"/>
    </location>
</feature>